<organism evidence="1 2">
    <name type="scientific">Cellvibrio fibrivorans</name>
    <dbReference type="NCBI Taxonomy" id="126350"/>
    <lineage>
        <taxon>Bacteria</taxon>
        <taxon>Pseudomonadati</taxon>
        <taxon>Pseudomonadota</taxon>
        <taxon>Gammaproteobacteria</taxon>
        <taxon>Cellvibrionales</taxon>
        <taxon>Cellvibrionaceae</taxon>
        <taxon>Cellvibrio</taxon>
    </lineage>
</organism>
<proteinExistence type="predicted"/>
<name>A0ABU1UTU3_9GAMM</name>
<evidence type="ECO:0008006" key="3">
    <source>
        <dbReference type="Google" id="ProtNLM"/>
    </source>
</evidence>
<gene>
    <name evidence="1" type="ORF">J2X05_000610</name>
</gene>
<dbReference type="Proteomes" id="UP001253595">
    <property type="component" value="Unassembled WGS sequence"/>
</dbReference>
<evidence type="ECO:0000313" key="1">
    <source>
        <dbReference type="EMBL" id="MDR7088607.1"/>
    </source>
</evidence>
<reference evidence="1 2" key="1">
    <citation type="submission" date="2023-07" db="EMBL/GenBank/DDBJ databases">
        <title>Sorghum-associated microbial communities from plants grown in Nebraska, USA.</title>
        <authorList>
            <person name="Schachtman D."/>
        </authorList>
    </citation>
    <scope>NUCLEOTIDE SEQUENCE [LARGE SCALE GENOMIC DNA]</scope>
    <source>
        <strain evidence="1 2">BE190</strain>
    </source>
</reference>
<sequence>MLPHHKWEIGISAGSYYPDLTQEFWGNDIALSYENDHMGMQFFGYSYHIDELTDEKLIASRLFTLQLLLNGCLRIAWNSMHSCPVEFTCFAACNGGAIHSISTSHIENFPFSANPKIDLEESEYRPAKGKFSSHLLHLCKKDVALRSLILQVGLITLSGAFQKIMTWGTLYKIYDTVKYYSKEYGYPIEKFADPKKIKDFHAACNNSLLLGPYARHGELGFKQPKSAITDLDEAVEVIINFAGGFCRHYINEKYP</sequence>
<protein>
    <recommendedName>
        <fullName evidence="3">HEPN domain-containing protein</fullName>
    </recommendedName>
</protein>
<evidence type="ECO:0000313" key="2">
    <source>
        <dbReference type="Proteomes" id="UP001253595"/>
    </source>
</evidence>
<dbReference type="RefSeq" id="WP_310068457.1">
    <property type="nucleotide sequence ID" value="NZ_JAVDVX010000001.1"/>
</dbReference>
<keyword evidence="2" id="KW-1185">Reference proteome</keyword>
<comment type="caution">
    <text evidence="1">The sequence shown here is derived from an EMBL/GenBank/DDBJ whole genome shotgun (WGS) entry which is preliminary data.</text>
</comment>
<accession>A0ABU1UTU3</accession>
<dbReference type="EMBL" id="JAVDVX010000001">
    <property type="protein sequence ID" value="MDR7088607.1"/>
    <property type="molecule type" value="Genomic_DNA"/>
</dbReference>